<accession>A0ABW8GFL4</accession>
<protein>
    <submittedName>
        <fullName evidence="1">Uncharacterized protein</fullName>
    </submittedName>
</protein>
<sequence length="218" mass="24898">MEGKDFIFSTEDENTYPDQQVLDTDLFGYEYVLVQKLLSHHLGIPKPIIGANSINNGFTVTLSGDTFQIFEKKTRLERVKEQLCHISDQININFDEIFNSPDINKYSQPEYFPVYNFPKDACFVIRRDEIEKIMSLTIGNKTNPESTSRISTPMSRLLWLACKHNEAISPLIKQPYKLISIFEQWASAEGITDRLSGDTLKTALKRGSPTTSNKPLNQ</sequence>
<name>A0ABW8GFL4_9GAMM</name>
<dbReference type="RefSeq" id="WP_333024884.1">
    <property type="nucleotide sequence ID" value="NZ_JBIXLL010000013.1"/>
</dbReference>
<reference evidence="1 2" key="1">
    <citation type="submission" date="2024-10" db="EMBL/GenBank/DDBJ databases">
        <authorList>
            <person name="Lu C.-H."/>
        </authorList>
    </citation>
    <scope>NUCLEOTIDE SEQUENCE [LARGE SCALE GENOMIC DNA]</scope>
    <source>
        <strain evidence="1 2">22ZTDG03-2</strain>
    </source>
</reference>
<evidence type="ECO:0000313" key="1">
    <source>
        <dbReference type="EMBL" id="MFJ5431315.1"/>
    </source>
</evidence>
<evidence type="ECO:0000313" key="2">
    <source>
        <dbReference type="Proteomes" id="UP001617689"/>
    </source>
</evidence>
<organism evidence="1 2">
    <name type="scientific">Pectobacterium actinidiae</name>
    <dbReference type="NCBI Taxonomy" id="1507808"/>
    <lineage>
        <taxon>Bacteria</taxon>
        <taxon>Pseudomonadati</taxon>
        <taxon>Pseudomonadota</taxon>
        <taxon>Gammaproteobacteria</taxon>
        <taxon>Enterobacterales</taxon>
        <taxon>Pectobacteriaceae</taxon>
        <taxon>Pectobacterium</taxon>
    </lineage>
</organism>
<keyword evidence="2" id="KW-1185">Reference proteome</keyword>
<dbReference type="EMBL" id="JBIXLL010000013">
    <property type="protein sequence ID" value="MFJ5431315.1"/>
    <property type="molecule type" value="Genomic_DNA"/>
</dbReference>
<gene>
    <name evidence="1" type="ORF">ACIPUP_19450</name>
</gene>
<comment type="caution">
    <text evidence="1">The sequence shown here is derived from an EMBL/GenBank/DDBJ whole genome shotgun (WGS) entry which is preliminary data.</text>
</comment>
<dbReference type="Proteomes" id="UP001617689">
    <property type="component" value="Unassembled WGS sequence"/>
</dbReference>
<proteinExistence type="predicted"/>